<dbReference type="Proteomes" id="UP000325081">
    <property type="component" value="Unassembled WGS sequence"/>
</dbReference>
<feature type="region of interest" description="Disordered" evidence="1">
    <location>
        <begin position="68"/>
        <end position="88"/>
    </location>
</feature>
<accession>A0A5A7QPC3</accession>
<evidence type="ECO:0000313" key="3">
    <source>
        <dbReference type="Proteomes" id="UP000325081"/>
    </source>
</evidence>
<evidence type="ECO:0000313" key="2">
    <source>
        <dbReference type="EMBL" id="GER46297.1"/>
    </source>
</evidence>
<dbReference type="AlphaFoldDB" id="A0A5A7QPC3"/>
<evidence type="ECO:0000256" key="1">
    <source>
        <dbReference type="SAM" id="MobiDB-lite"/>
    </source>
</evidence>
<keyword evidence="3" id="KW-1185">Reference proteome</keyword>
<proteinExistence type="predicted"/>
<organism evidence="2 3">
    <name type="scientific">Striga asiatica</name>
    <name type="common">Asiatic witchweed</name>
    <name type="synonym">Buchnera asiatica</name>
    <dbReference type="NCBI Taxonomy" id="4170"/>
    <lineage>
        <taxon>Eukaryota</taxon>
        <taxon>Viridiplantae</taxon>
        <taxon>Streptophyta</taxon>
        <taxon>Embryophyta</taxon>
        <taxon>Tracheophyta</taxon>
        <taxon>Spermatophyta</taxon>
        <taxon>Magnoliopsida</taxon>
        <taxon>eudicotyledons</taxon>
        <taxon>Gunneridae</taxon>
        <taxon>Pentapetalae</taxon>
        <taxon>asterids</taxon>
        <taxon>lamiids</taxon>
        <taxon>Lamiales</taxon>
        <taxon>Orobanchaceae</taxon>
        <taxon>Buchnereae</taxon>
        <taxon>Striga</taxon>
    </lineage>
</organism>
<comment type="caution">
    <text evidence="2">The sequence shown here is derived from an EMBL/GenBank/DDBJ whole genome shotgun (WGS) entry which is preliminary data.</text>
</comment>
<sequence>MRLVLVDLGEHHMWITSTSPSAAAAIAEDAEFGPTVPVRAHHVVRLRVFRPDHPLEVGPHVRHLPLFGPLPGHGQHPSPHGRGPQHLHHPEIILGGLPPHRVAHLAAVAVHAPNGLVRQPHSLVMGLLALQGDADEAQAHILQEPARLEGQFQD</sequence>
<reference evidence="3" key="1">
    <citation type="journal article" date="2019" name="Curr. Biol.">
        <title>Genome Sequence of Striga asiatica Provides Insight into the Evolution of Plant Parasitism.</title>
        <authorList>
            <person name="Yoshida S."/>
            <person name="Kim S."/>
            <person name="Wafula E.K."/>
            <person name="Tanskanen J."/>
            <person name="Kim Y.M."/>
            <person name="Honaas L."/>
            <person name="Yang Z."/>
            <person name="Spallek T."/>
            <person name="Conn C.E."/>
            <person name="Ichihashi Y."/>
            <person name="Cheong K."/>
            <person name="Cui S."/>
            <person name="Der J.P."/>
            <person name="Gundlach H."/>
            <person name="Jiao Y."/>
            <person name="Hori C."/>
            <person name="Ishida J.K."/>
            <person name="Kasahara H."/>
            <person name="Kiba T."/>
            <person name="Kim M.S."/>
            <person name="Koo N."/>
            <person name="Laohavisit A."/>
            <person name="Lee Y.H."/>
            <person name="Lumba S."/>
            <person name="McCourt P."/>
            <person name="Mortimer J.C."/>
            <person name="Mutuku J.M."/>
            <person name="Nomura T."/>
            <person name="Sasaki-Sekimoto Y."/>
            <person name="Seto Y."/>
            <person name="Wang Y."/>
            <person name="Wakatake T."/>
            <person name="Sakakibara H."/>
            <person name="Demura T."/>
            <person name="Yamaguchi S."/>
            <person name="Yoneyama K."/>
            <person name="Manabe R.I."/>
            <person name="Nelson D.C."/>
            <person name="Schulman A.H."/>
            <person name="Timko M.P."/>
            <person name="dePamphilis C.W."/>
            <person name="Choi D."/>
            <person name="Shirasu K."/>
        </authorList>
    </citation>
    <scope>NUCLEOTIDE SEQUENCE [LARGE SCALE GENOMIC DNA]</scope>
    <source>
        <strain evidence="3">cv. UVA1</strain>
    </source>
</reference>
<name>A0A5A7QPC3_STRAF</name>
<protein>
    <submittedName>
        <fullName evidence="2">NAD(P)H-quinone oxidoreductase subunit 2</fullName>
    </submittedName>
</protein>
<gene>
    <name evidence="2" type="ORF">STAS_23333</name>
</gene>
<dbReference type="EMBL" id="BKCP01007515">
    <property type="protein sequence ID" value="GER46297.1"/>
    <property type="molecule type" value="Genomic_DNA"/>
</dbReference>